<sequence length="393" mass="44161">MPNEVFNVLKYATAIVSAQCAAFICASATVKHRQTKRDMSVLKKLNKKQEDDLESTQQCHLYVETNANQWPIVYSDDYNIGFLGLERLHPFDSGKWGKVFQYLKEAKMVNEDSVVVPREATQEDLLVVHTSDYLDSLRWSAKVAMICEVPPVALLPNFIVQRKVLKPMRIQTGGSILAAKLAVDRGWAINIGGGFHHCSGSKGGGFCAYADITLAIKFLFKHIDVVSKAMIIDLDAHQGNGHEADFDKDEQVFIMDVYNAYIYPRDMKVKSAIKKNIELWHGTDDKTYLPLLRKHIPEALDNFKPDIIAYNAGTDILEGDPLGNLSITPQGIIERDQIVFQEARKRNIPIFMLTSGGYQRRTARIIADSILNLQKEGLISCNYSDSGEFVNCK</sequence>
<evidence type="ECO:0000259" key="2">
    <source>
        <dbReference type="Pfam" id="PF00850"/>
    </source>
</evidence>
<keyword evidence="1" id="KW-0378">Hydrolase</keyword>
<dbReference type="Pfam" id="PF00850">
    <property type="entry name" value="Hist_deacetyl"/>
    <property type="match status" value="1"/>
</dbReference>
<dbReference type="CDD" id="cd09993">
    <property type="entry name" value="HDAC_classIV"/>
    <property type="match status" value="1"/>
</dbReference>
<dbReference type="PANTHER" id="PTHR10625:SF23">
    <property type="entry name" value="HISTONE DEACETYLASE 11"/>
    <property type="match status" value="1"/>
</dbReference>
<dbReference type="Proteomes" id="UP001159427">
    <property type="component" value="Unassembled WGS sequence"/>
</dbReference>
<dbReference type="InterPro" id="IPR023696">
    <property type="entry name" value="Ureohydrolase_dom_sf"/>
</dbReference>
<keyword evidence="4" id="KW-1185">Reference proteome</keyword>
<dbReference type="Gene3D" id="3.40.800.20">
    <property type="entry name" value="Histone deacetylase domain"/>
    <property type="match status" value="1"/>
</dbReference>
<organism evidence="3 4">
    <name type="scientific">Porites evermanni</name>
    <dbReference type="NCBI Taxonomy" id="104178"/>
    <lineage>
        <taxon>Eukaryota</taxon>
        <taxon>Metazoa</taxon>
        <taxon>Cnidaria</taxon>
        <taxon>Anthozoa</taxon>
        <taxon>Hexacorallia</taxon>
        <taxon>Scleractinia</taxon>
        <taxon>Fungiina</taxon>
        <taxon>Poritidae</taxon>
        <taxon>Porites</taxon>
    </lineage>
</organism>
<name>A0ABN8M968_9CNID</name>
<dbReference type="SUPFAM" id="SSF52768">
    <property type="entry name" value="Arginase/deacetylase"/>
    <property type="match status" value="1"/>
</dbReference>
<proteinExistence type="predicted"/>
<dbReference type="InterPro" id="IPR023801">
    <property type="entry name" value="His_deacetylse_dom"/>
</dbReference>
<dbReference type="PANTHER" id="PTHR10625">
    <property type="entry name" value="HISTONE DEACETYLASE HDAC1-RELATED"/>
    <property type="match status" value="1"/>
</dbReference>
<gene>
    <name evidence="3" type="ORF">PEVE_00028250</name>
</gene>
<comment type="caution">
    <text evidence="3">The sequence shown here is derived from an EMBL/GenBank/DDBJ whole genome shotgun (WGS) entry which is preliminary data.</text>
</comment>
<evidence type="ECO:0000256" key="1">
    <source>
        <dbReference type="ARBA" id="ARBA00022801"/>
    </source>
</evidence>
<dbReference type="EMBL" id="CALNXI010000391">
    <property type="protein sequence ID" value="CAH3026164.1"/>
    <property type="molecule type" value="Genomic_DNA"/>
</dbReference>
<dbReference type="InterPro" id="IPR044150">
    <property type="entry name" value="HDAC_classIV"/>
</dbReference>
<dbReference type="InterPro" id="IPR037138">
    <property type="entry name" value="His_deacetylse_dom_sf"/>
</dbReference>
<accession>A0ABN8M968</accession>
<dbReference type="InterPro" id="IPR000286">
    <property type="entry name" value="HDACs"/>
</dbReference>
<evidence type="ECO:0000313" key="4">
    <source>
        <dbReference type="Proteomes" id="UP001159427"/>
    </source>
</evidence>
<dbReference type="PRINTS" id="PR01270">
    <property type="entry name" value="HDASUPER"/>
</dbReference>
<feature type="domain" description="Histone deacetylase" evidence="2">
    <location>
        <begin position="89"/>
        <end position="369"/>
    </location>
</feature>
<evidence type="ECO:0000313" key="3">
    <source>
        <dbReference type="EMBL" id="CAH3026164.1"/>
    </source>
</evidence>
<reference evidence="3 4" key="1">
    <citation type="submission" date="2022-05" db="EMBL/GenBank/DDBJ databases">
        <authorList>
            <consortium name="Genoscope - CEA"/>
            <person name="William W."/>
        </authorList>
    </citation>
    <scope>NUCLEOTIDE SEQUENCE [LARGE SCALE GENOMIC DNA]</scope>
</reference>
<protein>
    <recommendedName>
        <fullName evidence="2">Histone deacetylase domain-containing protein</fullName>
    </recommendedName>
</protein>